<dbReference type="PANTHER" id="PTHR42885">
    <property type="entry name" value="HISTIDINOL-PHOSPHATE AMINOTRANSFERASE-RELATED"/>
    <property type="match status" value="1"/>
</dbReference>
<dbReference type="EMBL" id="RXHU01000043">
    <property type="protein sequence ID" value="RTE08724.1"/>
    <property type="molecule type" value="Genomic_DNA"/>
</dbReference>
<evidence type="ECO:0000313" key="12">
    <source>
        <dbReference type="Proteomes" id="UP000276128"/>
    </source>
</evidence>
<evidence type="ECO:0000256" key="2">
    <source>
        <dbReference type="ARBA" id="ARBA00003444"/>
    </source>
</evidence>
<sequence>MLERYGHGGDLLTAQETFGLPKEHFTDFSSNMNPLGPPACVREIVAEGWKDIHKYPDPAVRALRGKLAHKYGVDPESILVGNGAAELIDLIVRVLKPERTGLARPSFSEYEEAVHKTDGKLLNIPLLAGNGFALAESELDRVMSHTDLLFLGHPNNPTGRLIAGDVLDMLLRSKRRLVLDEAFMDFIEDEQSHSMLPLASQSRDLIVIRSMTKFYSIPGIRLGFMVAHPELIREARRLQVQWSVNDLAQRIGCAVLEDTPFEEASRRWLREEKPWLSAQLGSLGLEVVPSDVNFLLFSFPKATGMTAANAQQLLGQQGILLRDASHFEGLDERYCRVAVRLRADNEKLVAALTMILDAFPVSGGRGGVHHEA</sequence>
<dbReference type="OrthoDB" id="9813612at2"/>
<evidence type="ECO:0000256" key="9">
    <source>
        <dbReference type="ARBA" id="ARBA00048531"/>
    </source>
</evidence>
<dbReference type="InterPro" id="IPR005860">
    <property type="entry name" value="CobD"/>
</dbReference>
<dbReference type="Gene3D" id="3.90.1150.10">
    <property type="entry name" value="Aspartate Aminotransferase, domain 1"/>
    <property type="match status" value="1"/>
</dbReference>
<organism evidence="11 12">
    <name type="scientific">Paenibacillus whitsoniae</name>
    <dbReference type="NCBI Taxonomy" id="2496558"/>
    <lineage>
        <taxon>Bacteria</taxon>
        <taxon>Bacillati</taxon>
        <taxon>Bacillota</taxon>
        <taxon>Bacilli</taxon>
        <taxon>Bacillales</taxon>
        <taxon>Paenibacillaceae</taxon>
        <taxon>Paenibacillus</taxon>
    </lineage>
</organism>
<dbReference type="GO" id="GO:0048472">
    <property type="term" value="F:threonine-phosphate decarboxylase activity"/>
    <property type="evidence" value="ECO:0007669"/>
    <property type="project" value="UniProtKB-EC"/>
</dbReference>
<comment type="cofactor">
    <cofactor evidence="1">
        <name>pyridoxal 5'-phosphate</name>
        <dbReference type="ChEBI" id="CHEBI:597326"/>
    </cofactor>
</comment>
<dbReference type="NCBIfam" id="TIGR01140">
    <property type="entry name" value="L_thr_O3P_dcar"/>
    <property type="match status" value="1"/>
</dbReference>
<dbReference type="EC" id="4.1.1.81" evidence="4"/>
<dbReference type="PANTHER" id="PTHR42885:SF1">
    <property type="entry name" value="THREONINE-PHOSPHATE DECARBOXYLASE"/>
    <property type="match status" value="1"/>
</dbReference>
<comment type="function">
    <text evidence="2">Decarboxylates L-threonine-O-3-phosphate to yield (R)-1-amino-2-propanol O-2-phosphate, the precursor for the linkage between the nucleotide loop and the corrin ring in cobalamin.</text>
</comment>
<dbReference type="PROSITE" id="PS00105">
    <property type="entry name" value="AA_TRANSFER_CLASS_1"/>
    <property type="match status" value="1"/>
</dbReference>
<evidence type="ECO:0000313" key="11">
    <source>
        <dbReference type="EMBL" id="RTE08724.1"/>
    </source>
</evidence>
<evidence type="ECO:0000259" key="10">
    <source>
        <dbReference type="Pfam" id="PF00155"/>
    </source>
</evidence>
<dbReference type="InterPro" id="IPR004838">
    <property type="entry name" value="NHTrfase_class1_PyrdxlP-BS"/>
</dbReference>
<comment type="catalytic activity">
    <reaction evidence="9">
        <text>O-phospho-L-threonine + H(+) = (R)-1-aminopropan-2-yl phosphate + CO2</text>
        <dbReference type="Rhea" id="RHEA:11492"/>
        <dbReference type="ChEBI" id="CHEBI:15378"/>
        <dbReference type="ChEBI" id="CHEBI:16526"/>
        <dbReference type="ChEBI" id="CHEBI:58563"/>
        <dbReference type="ChEBI" id="CHEBI:58675"/>
        <dbReference type="EC" id="4.1.1.81"/>
    </reaction>
</comment>
<gene>
    <name evidence="11" type="ORF">EJQ19_15765</name>
</gene>
<dbReference type="InterPro" id="IPR015424">
    <property type="entry name" value="PyrdxlP-dep_Trfase"/>
</dbReference>
<dbReference type="AlphaFoldDB" id="A0A3S0CU66"/>
<accession>A0A3S0CU66</accession>
<dbReference type="Proteomes" id="UP000276128">
    <property type="component" value="Unassembled WGS sequence"/>
</dbReference>
<keyword evidence="12" id="KW-1185">Reference proteome</keyword>
<evidence type="ECO:0000256" key="5">
    <source>
        <dbReference type="ARBA" id="ARBA00022573"/>
    </source>
</evidence>
<evidence type="ECO:0000256" key="1">
    <source>
        <dbReference type="ARBA" id="ARBA00001933"/>
    </source>
</evidence>
<protein>
    <recommendedName>
        <fullName evidence="4">threonine-phosphate decarboxylase</fullName>
        <ecNumber evidence="4">4.1.1.81</ecNumber>
    </recommendedName>
    <alternativeName>
        <fullName evidence="8">L-threonine-O-3-phosphate decarboxylase</fullName>
    </alternativeName>
</protein>
<dbReference type="UniPathway" id="UPA00148"/>
<evidence type="ECO:0000256" key="3">
    <source>
        <dbReference type="ARBA" id="ARBA00004953"/>
    </source>
</evidence>
<keyword evidence="6" id="KW-0663">Pyridoxal phosphate</keyword>
<reference evidence="11 12" key="1">
    <citation type="submission" date="2018-12" db="EMBL/GenBank/DDBJ databases">
        <title>Bacillus ochoae sp. nov., Paenibacillus whitsoniae sp. nov., Paenibacillus spiritus sp. nov. Isolated from the Mars Exploration Rover during spacecraft assembly.</title>
        <authorList>
            <person name="Seuylemezian A."/>
            <person name="Vaishampayan P."/>
        </authorList>
    </citation>
    <scope>NUCLEOTIDE SEQUENCE [LARGE SCALE GENOMIC DNA]</scope>
    <source>
        <strain evidence="11 12">MER 54</strain>
    </source>
</reference>
<dbReference type="SUPFAM" id="SSF53383">
    <property type="entry name" value="PLP-dependent transferases"/>
    <property type="match status" value="1"/>
</dbReference>
<dbReference type="Pfam" id="PF00155">
    <property type="entry name" value="Aminotran_1_2"/>
    <property type="match status" value="1"/>
</dbReference>
<comment type="pathway">
    <text evidence="3">Cofactor biosynthesis; adenosylcobalamin biosynthesis.</text>
</comment>
<dbReference type="InterPro" id="IPR004839">
    <property type="entry name" value="Aminotransferase_I/II_large"/>
</dbReference>
<evidence type="ECO:0000256" key="6">
    <source>
        <dbReference type="ARBA" id="ARBA00022898"/>
    </source>
</evidence>
<evidence type="ECO:0000256" key="8">
    <source>
        <dbReference type="ARBA" id="ARBA00029996"/>
    </source>
</evidence>
<name>A0A3S0CU66_9BACL</name>
<dbReference type="InterPro" id="IPR015421">
    <property type="entry name" value="PyrdxlP-dep_Trfase_major"/>
</dbReference>
<feature type="domain" description="Aminotransferase class I/classII large" evidence="10">
    <location>
        <begin position="24"/>
        <end position="352"/>
    </location>
</feature>
<evidence type="ECO:0000256" key="7">
    <source>
        <dbReference type="ARBA" id="ARBA00023239"/>
    </source>
</evidence>
<proteinExistence type="predicted"/>
<keyword evidence="7 11" id="KW-0456">Lyase</keyword>
<dbReference type="GO" id="GO:0030170">
    <property type="term" value="F:pyridoxal phosphate binding"/>
    <property type="evidence" value="ECO:0007669"/>
    <property type="project" value="InterPro"/>
</dbReference>
<evidence type="ECO:0000256" key="4">
    <source>
        <dbReference type="ARBA" id="ARBA00012285"/>
    </source>
</evidence>
<dbReference type="GO" id="GO:0009236">
    <property type="term" value="P:cobalamin biosynthetic process"/>
    <property type="evidence" value="ECO:0007669"/>
    <property type="project" value="UniProtKB-UniPathway"/>
</dbReference>
<comment type="caution">
    <text evidence="11">The sequence shown here is derived from an EMBL/GenBank/DDBJ whole genome shotgun (WGS) entry which is preliminary data.</text>
</comment>
<keyword evidence="5" id="KW-0169">Cobalamin biosynthesis</keyword>
<dbReference type="RefSeq" id="WP_126142197.1">
    <property type="nucleotide sequence ID" value="NZ_RXHU01000043.1"/>
</dbReference>
<dbReference type="Gene3D" id="3.40.640.10">
    <property type="entry name" value="Type I PLP-dependent aspartate aminotransferase-like (Major domain)"/>
    <property type="match status" value="1"/>
</dbReference>
<dbReference type="CDD" id="cd00609">
    <property type="entry name" value="AAT_like"/>
    <property type="match status" value="1"/>
</dbReference>
<dbReference type="InterPro" id="IPR015422">
    <property type="entry name" value="PyrdxlP-dep_Trfase_small"/>
</dbReference>